<feature type="transmembrane region" description="Helical" evidence="8">
    <location>
        <begin position="354"/>
        <end position="372"/>
    </location>
</feature>
<dbReference type="PANTHER" id="PTHR43738:SF1">
    <property type="entry name" value="HEMIN TRANSPORT SYSTEM PERMEASE PROTEIN HRTB-RELATED"/>
    <property type="match status" value="1"/>
</dbReference>
<evidence type="ECO:0000256" key="1">
    <source>
        <dbReference type="ARBA" id="ARBA00004651"/>
    </source>
</evidence>
<dbReference type="RefSeq" id="WP_182632377.1">
    <property type="nucleotide sequence ID" value="NZ_JAALDM010000137.1"/>
</dbReference>
<reference evidence="10 11" key="1">
    <citation type="submission" date="2024-09" db="EMBL/GenBank/DDBJ databases">
        <authorList>
            <person name="Sun Q."/>
            <person name="Mori K."/>
        </authorList>
    </citation>
    <scope>NUCLEOTIDE SEQUENCE [LARGE SCALE GENOMIC DNA]</scope>
    <source>
        <strain evidence="10 11">CCM 7659</strain>
    </source>
</reference>
<accession>A0ABV5JXB0</accession>
<evidence type="ECO:0000259" key="9">
    <source>
        <dbReference type="Pfam" id="PF02687"/>
    </source>
</evidence>
<evidence type="ECO:0000256" key="5">
    <source>
        <dbReference type="ARBA" id="ARBA00022989"/>
    </source>
</evidence>
<dbReference type="InterPro" id="IPR003838">
    <property type="entry name" value="ABC3_permease_C"/>
</dbReference>
<gene>
    <name evidence="10" type="ORF">ACFFVD_17345</name>
</gene>
<dbReference type="Pfam" id="PF02687">
    <property type="entry name" value="FtsX"/>
    <property type="match status" value="1"/>
</dbReference>
<keyword evidence="3" id="KW-1003">Cell membrane</keyword>
<evidence type="ECO:0000256" key="6">
    <source>
        <dbReference type="ARBA" id="ARBA00023136"/>
    </source>
</evidence>
<dbReference type="InterPro" id="IPR051125">
    <property type="entry name" value="ABC-4/HrtB_transporter"/>
</dbReference>
<name>A0ABV5JXB0_9ACTN</name>
<dbReference type="EMBL" id="JBHMDY010000033">
    <property type="protein sequence ID" value="MFB9261545.1"/>
    <property type="molecule type" value="Genomic_DNA"/>
</dbReference>
<evidence type="ECO:0000256" key="3">
    <source>
        <dbReference type="ARBA" id="ARBA00022475"/>
    </source>
</evidence>
<proteinExistence type="predicted"/>
<evidence type="ECO:0000256" key="4">
    <source>
        <dbReference type="ARBA" id="ARBA00022692"/>
    </source>
</evidence>
<keyword evidence="11" id="KW-1185">Reference proteome</keyword>
<organism evidence="10 11">
    <name type="scientific">Dietzia aerolata</name>
    <dbReference type="NCBI Taxonomy" id="595984"/>
    <lineage>
        <taxon>Bacteria</taxon>
        <taxon>Bacillati</taxon>
        <taxon>Actinomycetota</taxon>
        <taxon>Actinomycetes</taxon>
        <taxon>Mycobacteriales</taxon>
        <taxon>Dietziaceae</taxon>
        <taxon>Dietzia</taxon>
    </lineage>
</organism>
<keyword evidence="6 8" id="KW-0472">Membrane</keyword>
<keyword evidence="2" id="KW-0813">Transport</keyword>
<feature type="region of interest" description="Disordered" evidence="7">
    <location>
        <begin position="141"/>
        <end position="170"/>
    </location>
</feature>
<dbReference type="Proteomes" id="UP001589700">
    <property type="component" value="Unassembled WGS sequence"/>
</dbReference>
<comment type="caution">
    <text evidence="10">The sequence shown here is derived from an EMBL/GenBank/DDBJ whole genome shotgun (WGS) entry which is preliminary data.</text>
</comment>
<sequence>MFFALRDLRTARWRFALITGVVLLLSVLVAGLLGLTAGLTNQSVSALRALGSGGASFVLPADESGPVDLDRASLTAEQIEAVTDADPSAVPVGIARITVDDGTETGVSAVAVGLGAPVGSLVPPSGGEVLVSSGLAEEFDDDDNATIPAASAGEFSGSDAALTGPGSSAGDSLGVSGQSLAVAGDAGDLWHSHTPVLLADLDTWRELAPRGGAATAIAVSSDAVNAAASSGADTIGALTGAGSGLAVADGSELESALPSHRAEQTSLNTMTYMLLAVTALVVGAFFAVWGMQRRREVAILKALGASTATVVRDSLGQAAIVLAVGVGGGVALVALLGSAIGGAVPFVVSASTTLTPALLLAGLGIVGAAVTLRPVVTADPTTALGAAR</sequence>
<evidence type="ECO:0000313" key="11">
    <source>
        <dbReference type="Proteomes" id="UP001589700"/>
    </source>
</evidence>
<feature type="transmembrane region" description="Helical" evidence="8">
    <location>
        <begin position="320"/>
        <end position="348"/>
    </location>
</feature>
<protein>
    <submittedName>
        <fullName evidence="10">FtsX-like permease family protein</fullName>
    </submittedName>
</protein>
<evidence type="ECO:0000256" key="7">
    <source>
        <dbReference type="SAM" id="MobiDB-lite"/>
    </source>
</evidence>
<feature type="transmembrane region" description="Helical" evidence="8">
    <location>
        <begin position="270"/>
        <end position="291"/>
    </location>
</feature>
<evidence type="ECO:0000256" key="2">
    <source>
        <dbReference type="ARBA" id="ARBA00022448"/>
    </source>
</evidence>
<keyword evidence="4 8" id="KW-0812">Transmembrane</keyword>
<evidence type="ECO:0000313" key="10">
    <source>
        <dbReference type="EMBL" id="MFB9261545.1"/>
    </source>
</evidence>
<evidence type="ECO:0000256" key="8">
    <source>
        <dbReference type="SAM" id="Phobius"/>
    </source>
</evidence>
<keyword evidence="5 8" id="KW-1133">Transmembrane helix</keyword>
<feature type="domain" description="ABC3 transporter permease C-terminal" evidence="9">
    <location>
        <begin position="269"/>
        <end position="371"/>
    </location>
</feature>
<comment type="subcellular location">
    <subcellularLocation>
        <location evidence="1">Cell membrane</location>
        <topology evidence="1">Multi-pass membrane protein</topology>
    </subcellularLocation>
</comment>
<dbReference type="PANTHER" id="PTHR43738">
    <property type="entry name" value="ABC TRANSPORTER, MEMBRANE PROTEIN"/>
    <property type="match status" value="1"/>
</dbReference>